<keyword evidence="9" id="KW-0444">Lipid biosynthesis</keyword>
<organism evidence="20 21">
    <name type="scientific">Magnetospirillum sulfuroxidans</name>
    <dbReference type="NCBI Taxonomy" id="611300"/>
    <lineage>
        <taxon>Bacteria</taxon>
        <taxon>Pseudomonadati</taxon>
        <taxon>Pseudomonadota</taxon>
        <taxon>Alphaproteobacteria</taxon>
        <taxon>Rhodospirillales</taxon>
        <taxon>Rhodospirillaceae</taxon>
        <taxon>Magnetospirillum</taxon>
    </lineage>
</organism>
<evidence type="ECO:0000256" key="1">
    <source>
        <dbReference type="ARBA" id="ARBA00001698"/>
    </source>
</evidence>
<keyword evidence="17" id="KW-1208">Phospholipid metabolism</keyword>
<reference evidence="20 21" key="1">
    <citation type="submission" date="2021-04" db="EMBL/GenBank/DDBJ databases">
        <title>Magnetospirillum sulfuroxidans sp. nov., a facultative chemolithoautotrophic sulfur-oxidizing alphaproteobacterium isolated from freshwater sediment and proposals for Paramagetospirillum gen. nov., and Magnetospirillaceae fam. nov.</title>
        <authorList>
            <person name="Koziaeva V."/>
            <person name="Geelhoed J.S."/>
            <person name="Sorokin D.Y."/>
            <person name="Grouzdev D.S."/>
        </authorList>
    </citation>
    <scope>NUCLEOTIDE SEQUENCE [LARGE SCALE GENOMIC DNA]</scope>
    <source>
        <strain evidence="20 21">J10</strain>
    </source>
</reference>
<evidence type="ECO:0000256" key="3">
    <source>
        <dbReference type="ARBA" id="ARBA00005119"/>
    </source>
</evidence>
<evidence type="ECO:0000256" key="15">
    <source>
        <dbReference type="ARBA" id="ARBA00023136"/>
    </source>
</evidence>
<comment type="subcellular location">
    <subcellularLocation>
        <location evidence="2">Cell membrane</location>
        <topology evidence="2">Multi-pass membrane protein</topology>
    </subcellularLocation>
</comment>
<keyword evidence="10 18" id="KW-0808">Transferase</keyword>
<feature type="transmembrane region" description="Helical" evidence="19">
    <location>
        <begin position="241"/>
        <end position="262"/>
    </location>
</feature>
<dbReference type="EC" id="2.7.7.41" evidence="6 18"/>
<keyword evidence="11 18" id="KW-0812">Transmembrane</keyword>
<feature type="transmembrane region" description="Helical" evidence="19">
    <location>
        <begin position="99"/>
        <end position="118"/>
    </location>
</feature>
<feature type="transmembrane region" description="Helical" evidence="19">
    <location>
        <begin position="75"/>
        <end position="92"/>
    </location>
</feature>
<gene>
    <name evidence="20" type="ORF">KEC16_02765</name>
</gene>
<dbReference type="GO" id="GO:0016779">
    <property type="term" value="F:nucleotidyltransferase activity"/>
    <property type="evidence" value="ECO:0007669"/>
    <property type="project" value="UniProtKB-KW"/>
</dbReference>
<dbReference type="PROSITE" id="PS01315">
    <property type="entry name" value="CDS"/>
    <property type="match status" value="1"/>
</dbReference>
<keyword evidence="14" id="KW-0443">Lipid metabolism</keyword>
<keyword evidence="16" id="KW-0594">Phospholipid biosynthesis</keyword>
<feature type="transmembrane region" description="Helical" evidence="19">
    <location>
        <begin position="191"/>
        <end position="211"/>
    </location>
</feature>
<evidence type="ECO:0000256" key="2">
    <source>
        <dbReference type="ARBA" id="ARBA00004651"/>
    </source>
</evidence>
<evidence type="ECO:0000256" key="9">
    <source>
        <dbReference type="ARBA" id="ARBA00022516"/>
    </source>
</evidence>
<dbReference type="EMBL" id="JAGTUF010000001">
    <property type="protein sequence ID" value="MBR9970633.1"/>
    <property type="molecule type" value="Genomic_DNA"/>
</dbReference>
<feature type="transmembrane region" description="Helical" evidence="19">
    <location>
        <begin position="20"/>
        <end position="40"/>
    </location>
</feature>
<evidence type="ECO:0000256" key="7">
    <source>
        <dbReference type="ARBA" id="ARBA00019373"/>
    </source>
</evidence>
<dbReference type="PANTHER" id="PTHR46382:SF1">
    <property type="entry name" value="PHOSPHATIDATE CYTIDYLYLTRANSFERASE"/>
    <property type="match status" value="1"/>
</dbReference>
<evidence type="ECO:0000256" key="18">
    <source>
        <dbReference type="RuleBase" id="RU003938"/>
    </source>
</evidence>
<evidence type="ECO:0000256" key="19">
    <source>
        <dbReference type="SAM" id="Phobius"/>
    </source>
</evidence>
<comment type="pathway">
    <text evidence="4">Lipid metabolism.</text>
</comment>
<proteinExistence type="inferred from homology"/>
<keyword evidence="13 19" id="KW-1133">Transmembrane helix</keyword>
<keyword evidence="21" id="KW-1185">Reference proteome</keyword>
<name>A0ABS5I866_9PROT</name>
<evidence type="ECO:0000256" key="12">
    <source>
        <dbReference type="ARBA" id="ARBA00022695"/>
    </source>
</evidence>
<feature type="transmembrane region" description="Helical" evidence="19">
    <location>
        <begin position="52"/>
        <end position="69"/>
    </location>
</feature>
<evidence type="ECO:0000256" key="14">
    <source>
        <dbReference type="ARBA" id="ARBA00023098"/>
    </source>
</evidence>
<dbReference type="PANTHER" id="PTHR46382">
    <property type="entry name" value="PHOSPHATIDATE CYTIDYLYLTRANSFERASE"/>
    <property type="match status" value="1"/>
</dbReference>
<feature type="transmembrane region" description="Helical" evidence="19">
    <location>
        <begin position="165"/>
        <end position="185"/>
    </location>
</feature>
<evidence type="ECO:0000313" key="20">
    <source>
        <dbReference type="EMBL" id="MBR9970633.1"/>
    </source>
</evidence>
<evidence type="ECO:0000256" key="10">
    <source>
        <dbReference type="ARBA" id="ARBA00022679"/>
    </source>
</evidence>
<comment type="similarity">
    <text evidence="5 18">Belongs to the CDS family.</text>
</comment>
<evidence type="ECO:0000256" key="5">
    <source>
        <dbReference type="ARBA" id="ARBA00010185"/>
    </source>
</evidence>
<evidence type="ECO:0000256" key="17">
    <source>
        <dbReference type="ARBA" id="ARBA00023264"/>
    </source>
</evidence>
<evidence type="ECO:0000256" key="11">
    <source>
        <dbReference type="ARBA" id="ARBA00022692"/>
    </source>
</evidence>
<evidence type="ECO:0000256" key="16">
    <source>
        <dbReference type="ARBA" id="ARBA00023209"/>
    </source>
</evidence>
<keyword evidence="15 19" id="KW-0472">Membrane</keyword>
<evidence type="ECO:0000313" key="21">
    <source>
        <dbReference type="Proteomes" id="UP000680714"/>
    </source>
</evidence>
<comment type="pathway">
    <text evidence="3 18">Phospholipid metabolism; CDP-diacylglycerol biosynthesis; CDP-diacylglycerol from sn-glycerol 3-phosphate: step 3/3.</text>
</comment>
<accession>A0ABS5I866</accession>
<feature type="transmembrane region" description="Helical" evidence="19">
    <location>
        <begin position="124"/>
        <end position="145"/>
    </location>
</feature>
<dbReference type="InterPro" id="IPR000374">
    <property type="entry name" value="PC_trans"/>
</dbReference>
<comment type="caution">
    <text evidence="20">The sequence shown here is derived from an EMBL/GenBank/DDBJ whole genome shotgun (WGS) entry which is preliminary data.</text>
</comment>
<sequence length="263" mass="26987">MLRTRILSALVMAPPALAAVWYGGWAFAMLVAVAAAIMCWEWHGMVVKRFPVAGWVAAFGCAIATLLALHSPSLAVLLVVAAAIASAAMAPLAGERPRLWAGMGALYAGLPSVALVWLRQEPQTGLITVIWLFLLVWATDIGAYAAGRTIGGPLLMPAVSPKKTWAGLLGGMVSAMVAGAGIVWLSGVSTLPALIIGSAVLAVIAQAGDLLESWVKRRCDVKDSSAIIPGHGGVLDRVDGLLAAAVAVALAALASGQAVLLWS</sequence>
<dbReference type="Proteomes" id="UP000680714">
    <property type="component" value="Unassembled WGS sequence"/>
</dbReference>
<evidence type="ECO:0000256" key="13">
    <source>
        <dbReference type="ARBA" id="ARBA00022989"/>
    </source>
</evidence>
<keyword evidence="12 18" id="KW-0548">Nucleotidyltransferase</keyword>
<protein>
    <recommendedName>
        <fullName evidence="7 18">Phosphatidate cytidylyltransferase</fullName>
        <ecNumber evidence="6 18">2.7.7.41</ecNumber>
    </recommendedName>
</protein>
<evidence type="ECO:0000256" key="6">
    <source>
        <dbReference type="ARBA" id="ARBA00012487"/>
    </source>
</evidence>
<evidence type="ECO:0000256" key="8">
    <source>
        <dbReference type="ARBA" id="ARBA00022475"/>
    </source>
</evidence>
<evidence type="ECO:0000256" key="4">
    <source>
        <dbReference type="ARBA" id="ARBA00005189"/>
    </source>
</evidence>
<keyword evidence="8" id="KW-1003">Cell membrane</keyword>
<dbReference type="Pfam" id="PF01148">
    <property type="entry name" value="CTP_transf_1"/>
    <property type="match status" value="1"/>
</dbReference>
<comment type="catalytic activity">
    <reaction evidence="1 18">
        <text>a 1,2-diacyl-sn-glycero-3-phosphate + CTP + H(+) = a CDP-1,2-diacyl-sn-glycerol + diphosphate</text>
        <dbReference type="Rhea" id="RHEA:16229"/>
        <dbReference type="ChEBI" id="CHEBI:15378"/>
        <dbReference type="ChEBI" id="CHEBI:33019"/>
        <dbReference type="ChEBI" id="CHEBI:37563"/>
        <dbReference type="ChEBI" id="CHEBI:58332"/>
        <dbReference type="ChEBI" id="CHEBI:58608"/>
        <dbReference type="EC" id="2.7.7.41"/>
    </reaction>
</comment>